<keyword evidence="6 11" id="KW-0732">Signal</keyword>
<keyword evidence="8" id="KW-0406">Ion transport</keyword>
<name>A0A934RV89_9BACT</name>
<dbReference type="InterPro" id="IPR012910">
    <property type="entry name" value="Plug_dom"/>
</dbReference>
<evidence type="ECO:0000313" key="14">
    <source>
        <dbReference type="Proteomes" id="UP000617628"/>
    </source>
</evidence>
<dbReference type="InterPro" id="IPR037066">
    <property type="entry name" value="Plug_dom_sf"/>
</dbReference>
<evidence type="ECO:0000256" key="9">
    <source>
        <dbReference type="ARBA" id="ARBA00023136"/>
    </source>
</evidence>
<keyword evidence="7" id="KW-0408">Iron</keyword>
<protein>
    <recommendedName>
        <fullName evidence="12">TonB-dependent receptor plug domain-containing protein</fullName>
    </recommendedName>
</protein>
<evidence type="ECO:0000256" key="4">
    <source>
        <dbReference type="ARBA" id="ARBA00022496"/>
    </source>
</evidence>
<evidence type="ECO:0000256" key="10">
    <source>
        <dbReference type="ARBA" id="ARBA00023237"/>
    </source>
</evidence>
<keyword evidence="9" id="KW-0472">Membrane</keyword>
<dbReference type="SUPFAM" id="SSF56935">
    <property type="entry name" value="Porins"/>
    <property type="match status" value="2"/>
</dbReference>
<keyword evidence="10" id="KW-0998">Cell outer membrane</keyword>
<evidence type="ECO:0000256" key="2">
    <source>
        <dbReference type="ARBA" id="ARBA00022448"/>
    </source>
</evidence>
<feature type="chain" id="PRO_5037956086" description="TonB-dependent receptor plug domain-containing protein" evidence="11">
    <location>
        <begin position="28"/>
        <end position="1186"/>
    </location>
</feature>
<feature type="signal peptide" evidence="11">
    <location>
        <begin position="1"/>
        <end position="27"/>
    </location>
</feature>
<keyword evidence="14" id="KW-1185">Reference proteome</keyword>
<dbReference type="AlphaFoldDB" id="A0A934RV89"/>
<proteinExistence type="predicted"/>
<evidence type="ECO:0000256" key="6">
    <source>
        <dbReference type="ARBA" id="ARBA00022729"/>
    </source>
</evidence>
<gene>
    <name evidence="13" type="ORF">JIN87_04215</name>
</gene>
<sequence>MYIHRRIDRKASHLLCAFLSASPFALAQAQSDEEDEIFELSPFTVDGSEDQGYYSSSSLAGGRLSQELKNTGSSVEAVTQEFMDDLGITDIEELLQYTTNTEVGGILGNFTGAESDIEGGFNTDSARRNPDATSRIRGIGSADRTRDYFKTDIPFDSYITGRIDINRGSNSFLFGLGSPAGLVNSTTKRATFNNDNEVKFRIGSGGENPSWRASVNFNRVVLENKLAVRVASLVNRTEYRQRPTFKDDDRLFAAITYQPFGDSKTVLRANFETGEIIGNAPDTVLPQHSLDTFLNNRLSMNVLENMQEYGNEKGVLAGSDQIGMTGTANGYAFVYDGVNGNMPSFAYQPNIVKSYYLRAKKKKNGQIKTPGDPFWDPDGTTNGAPVMLTYQNARLGRKGWRNQGFTNLDTFDFSKYLLGGEGDFYTRDFDAYNFAFEKLLWDGRAGFELAYDKQTMDKDNIAGMNENSGLVTIDINETLNIPYLDSNGEYILNDDGNPQLTPNPNFGRPMFVSKGETGRKPEHNEKDTIRLTSFVKIDLEQNDNWTKWLGNHTVSFLVDDYQEEASKFLLSRNSFGEGFDPGLHLGAPTLGSNKRMLPSIIYLGDPIPAAAWDTNSDFSIGDFEFQQANALINLPDGFSMPINYWNVGAKTKAEGDESWQEATLVSKYISGSPRGGSLVRRTEARSYALNSQSFFFDKHLVLNLGYREDYIDNWLNTSPPKSGPDELPDVSPEAFIPENGMFTEIEKSPSNDGVFGGGVVLHLPSRFNPFGENSDVSFHYNQSDNFVPDTSRSDQYGTSIAPPEGYSKDYGVRLSLFDRKLNARFNWYESAMIGETSSLNALFNQNITNMFKVYSEANEQLFFLDADSDGAIDQTILDEIELGEDETIEQAIERLYPNFAAAGDARDDMYDLLQTGYWQAKEEAGRLTVNPDGSVSNLWLQGITDTQDIRAKGFEAKITYNPTKNWRMIFSAARQETRLDNIAPNLTAMLEEEWLPFLEDHGSLSLVGPAGPTPVPSEGQTVSGNSIEGRVTNRLVDYYATKGQEGLPRNEVREWRFNFVTNYSFTDGKLKGFSIGAATRWQDEAALGYPLIETPVDTGEGLTPAVLLDIDNPYYSDAIFSLDAHMGYKRKLFNDKVNWSMTLNFKNLTNLDSDEVTTVSVQPDGSAARVRFDPPFQVFLSNSFKF</sequence>
<dbReference type="Gene3D" id="2.40.170.20">
    <property type="entry name" value="TonB-dependent receptor, beta-barrel domain"/>
    <property type="match status" value="1"/>
</dbReference>
<evidence type="ECO:0000259" key="12">
    <source>
        <dbReference type="Pfam" id="PF07715"/>
    </source>
</evidence>
<evidence type="ECO:0000256" key="7">
    <source>
        <dbReference type="ARBA" id="ARBA00023004"/>
    </source>
</evidence>
<dbReference type="PANTHER" id="PTHR32552">
    <property type="entry name" value="FERRICHROME IRON RECEPTOR-RELATED"/>
    <property type="match status" value="1"/>
</dbReference>
<keyword evidence="4" id="KW-0410">Iron transport</keyword>
<dbReference type="RefSeq" id="WP_200354277.1">
    <property type="nucleotide sequence ID" value="NZ_JAENIL010000006.1"/>
</dbReference>
<evidence type="ECO:0000256" key="5">
    <source>
        <dbReference type="ARBA" id="ARBA00022692"/>
    </source>
</evidence>
<accession>A0A934RV89</accession>
<dbReference type="PANTHER" id="PTHR32552:SF68">
    <property type="entry name" value="FERRICHROME OUTER MEMBRANE TRANSPORTER_PHAGE RECEPTOR"/>
    <property type="match status" value="1"/>
</dbReference>
<organism evidence="13 14">
    <name type="scientific">Pelagicoccus mobilis</name>
    <dbReference type="NCBI Taxonomy" id="415221"/>
    <lineage>
        <taxon>Bacteria</taxon>
        <taxon>Pseudomonadati</taxon>
        <taxon>Verrucomicrobiota</taxon>
        <taxon>Opitutia</taxon>
        <taxon>Puniceicoccales</taxon>
        <taxon>Pelagicoccaceae</taxon>
        <taxon>Pelagicoccus</taxon>
    </lineage>
</organism>
<dbReference type="Proteomes" id="UP000617628">
    <property type="component" value="Unassembled WGS sequence"/>
</dbReference>
<evidence type="ECO:0000313" key="13">
    <source>
        <dbReference type="EMBL" id="MBK1876060.1"/>
    </source>
</evidence>
<evidence type="ECO:0000256" key="3">
    <source>
        <dbReference type="ARBA" id="ARBA00022452"/>
    </source>
</evidence>
<keyword evidence="3" id="KW-1134">Transmembrane beta strand</keyword>
<keyword evidence="2" id="KW-0813">Transport</keyword>
<dbReference type="Gene3D" id="2.170.130.10">
    <property type="entry name" value="TonB-dependent receptor, plug domain"/>
    <property type="match status" value="1"/>
</dbReference>
<dbReference type="InterPro" id="IPR039426">
    <property type="entry name" value="TonB-dep_rcpt-like"/>
</dbReference>
<keyword evidence="5" id="KW-0812">Transmembrane</keyword>
<dbReference type="GO" id="GO:0009279">
    <property type="term" value="C:cell outer membrane"/>
    <property type="evidence" value="ECO:0007669"/>
    <property type="project" value="UniProtKB-SubCell"/>
</dbReference>
<dbReference type="Pfam" id="PF07715">
    <property type="entry name" value="Plug"/>
    <property type="match status" value="1"/>
</dbReference>
<dbReference type="InterPro" id="IPR036942">
    <property type="entry name" value="Beta-barrel_TonB_sf"/>
</dbReference>
<reference evidence="13" key="1">
    <citation type="submission" date="2021-01" db="EMBL/GenBank/DDBJ databases">
        <title>Modified the classification status of verrucomicrobia.</title>
        <authorList>
            <person name="Feng X."/>
        </authorList>
    </citation>
    <scope>NUCLEOTIDE SEQUENCE</scope>
    <source>
        <strain evidence="13">KCTC 13126</strain>
    </source>
</reference>
<dbReference type="GO" id="GO:0015344">
    <property type="term" value="F:siderophore uptake transmembrane transporter activity"/>
    <property type="evidence" value="ECO:0007669"/>
    <property type="project" value="TreeGrafter"/>
</dbReference>
<evidence type="ECO:0000256" key="11">
    <source>
        <dbReference type="SAM" id="SignalP"/>
    </source>
</evidence>
<evidence type="ECO:0000256" key="8">
    <source>
        <dbReference type="ARBA" id="ARBA00023065"/>
    </source>
</evidence>
<comment type="subcellular location">
    <subcellularLocation>
        <location evidence="1">Cell outer membrane</location>
        <topology evidence="1">Multi-pass membrane protein</topology>
    </subcellularLocation>
</comment>
<evidence type="ECO:0000256" key="1">
    <source>
        <dbReference type="ARBA" id="ARBA00004571"/>
    </source>
</evidence>
<comment type="caution">
    <text evidence="13">The sequence shown here is derived from an EMBL/GenBank/DDBJ whole genome shotgun (WGS) entry which is preliminary data.</text>
</comment>
<feature type="domain" description="TonB-dependent receptor plug" evidence="12">
    <location>
        <begin position="68"/>
        <end position="181"/>
    </location>
</feature>
<dbReference type="EMBL" id="JAENIL010000006">
    <property type="protein sequence ID" value="MBK1876060.1"/>
    <property type="molecule type" value="Genomic_DNA"/>
</dbReference>